<sequence>MSVLARAGERDAFAELSRFRTAFCGSLTARADAFFELTDALLCADGPTRTPVELSRSDRVLRLPKPPRVYDPKGGRPPEHGPEFRLAKPETWPEPAVVTMNDTPRYGKAEARAWDRVHPRLTHRWAWKKCSKPSAQFLGWAPRSVAIGASGGRSVWSARRKPVIPAGVSFDTPSSDIPLDGLNLQVVTGRGSWRGDRRVAGVSSFGLGGADCHVVVAARLPEVSAAPASPERTAVSGAVPLVVSGRTPAAVRAQAARLADWVDGHPGTDPVDLGGSLLSSRTLFDHRAVSLGADGLRALATGGAGDNVVTGRAAAAVGKTVFVFPGQGSQWVGMARELMDGSPVFAARMDECGQALEPFTNWRLADVLGDADALERTEVVQPVLWAVMVSLAAVWQSLGVVPGSREGRTGRMGDFLAELPAGKVKRPRVWLKFLPASPVTLFTCVFVVL</sequence>
<dbReference type="Pfam" id="PF13546">
    <property type="entry name" value="DDE_5"/>
    <property type="match status" value="1"/>
</dbReference>
<dbReference type="InterPro" id="IPR014043">
    <property type="entry name" value="Acyl_transferase_dom"/>
</dbReference>
<dbReference type="InterPro" id="IPR016039">
    <property type="entry name" value="Thiolase-like"/>
</dbReference>
<feature type="region of interest" description="Disordered" evidence="3">
    <location>
        <begin position="63"/>
        <end position="87"/>
    </location>
</feature>
<feature type="compositionally biased region" description="Basic and acidic residues" evidence="3">
    <location>
        <begin position="68"/>
        <end position="87"/>
    </location>
</feature>
<dbReference type="PANTHER" id="PTHR43775">
    <property type="entry name" value="FATTY ACID SYNTHASE"/>
    <property type="match status" value="1"/>
</dbReference>
<proteinExistence type="predicted"/>
<dbReference type="EMBL" id="CP065050">
    <property type="protein sequence ID" value="QPI61449.1"/>
    <property type="molecule type" value="Genomic_DNA"/>
</dbReference>
<protein>
    <submittedName>
        <fullName evidence="5">Type I polyketide synthase</fullName>
    </submittedName>
</protein>
<dbReference type="InterPro" id="IPR050091">
    <property type="entry name" value="PKS_NRPS_Biosynth_Enz"/>
</dbReference>
<organism evidence="5 6">
    <name type="scientific">Streptomyces malaysiensis</name>
    <dbReference type="NCBI Taxonomy" id="92644"/>
    <lineage>
        <taxon>Bacteria</taxon>
        <taxon>Bacillati</taxon>
        <taxon>Actinomycetota</taxon>
        <taxon>Actinomycetes</taxon>
        <taxon>Kitasatosporales</taxon>
        <taxon>Streptomycetaceae</taxon>
        <taxon>Streptomyces</taxon>
        <taxon>Streptomyces violaceusniger group</taxon>
    </lineage>
</organism>
<accession>A0ABX6WJJ1</accession>
<feature type="domain" description="Malonyl-CoA:ACP transacylase (MAT)" evidence="4">
    <location>
        <begin position="323"/>
        <end position="448"/>
    </location>
</feature>
<evidence type="ECO:0000256" key="1">
    <source>
        <dbReference type="ARBA" id="ARBA00022679"/>
    </source>
</evidence>
<dbReference type="Gene3D" id="3.40.366.10">
    <property type="entry name" value="Malonyl-Coenzyme A Acyl Carrier Protein, domain 2"/>
    <property type="match status" value="1"/>
</dbReference>
<dbReference type="InterPro" id="IPR001227">
    <property type="entry name" value="Ac_transferase_dom_sf"/>
</dbReference>
<dbReference type="SUPFAM" id="SSF53901">
    <property type="entry name" value="Thiolase-like"/>
    <property type="match status" value="1"/>
</dbReference>
<evidence type="ECO:0000313" key="5">
    <source>
        <dbReference type="EMBL" id="QPI61449.1"/>
    </source>
</evidence>
<name>A0ABX6WJJ1_STRMQ</name>
<keyword evidence="1" id="KW-0808">Transferase</keyword>
<dbReference type="SMART" id="SM00827">
    <property type="entry name" value="PKS_AT"/>
    <property type="match status" value="1"/>
</dbReference>
<dbReference type="InterPro" id="IPR038721">
    <property type="entry name" value="IS701-like_DDE_dom"/>
</dbReference>
<dbReference type="InterPro" id="IPR032821">
    <property type="entry name" value="PKS_assoc"/>
</dbReference>
<evidence type="ECO:0000256" key="2">
    <source>
        <dbReference type="ARBA" id="ARBA00023268"/>
    </source>
</evidence>
<dbReference type="Proteomes" id="UP000663421">
    <property type="component" value="Chromosome"/>
</dbReference>
<keyword evidence="2" id="KW-0511">Multifunctional enzyme</keyword>
<keyword evidence="6" id="KW-1185">Reference proteome</keyword>
<evidence type="ECO:0000259" key="4">
    <source>
        <dbReference type="SMART" id="SM00827"/>
    </source>
</evidence>
<dbReference type="InterPro" id="IPR016035">
    <property type="entry name" value="Acyl_Trfase/lysoPLipase"/>
</dbReference>
<dbReference type="Pfam" id="PF00698">
    <property type="entry name" value="Acyl_transf_1"/>
    <property type="match status" value="1"/>
</dbReference>
<dbReference type="PANTHER" id="PTHR43775:SF51">
    <property type="entry name" value="INACTIVE PHENOLPHTHIOCEROL SYNTHESIS POLYKETIDE SYNTHASE TYPE I PKS1-RELATED"/>
    <property type="match status" value="1"/>
</dbReference>
<evidence type="ECO:0000313" key="6">
    <source>
        <dbReference type="Proteomes" id="UP000663421"/>
    </source>
</evidence>
<dbReference type="SUPFAM" id="SSF52151">
    <property type="entry name" value="FabD/lysophospholipase-like"/>
    <property type="match status" value="1"/>
</dbReference>
<dbReference type="Pfam" id="PF16197">
    <property type="entry name" value="KAsynt_C_assoc"/>
    <property type="match status" value="1"/>
</dbReference>
<evidence type="ECO:0000256" key="3">
    <source>
        <dbReference type="SAM" id="MobiDB-lite"/>
    </source>
</evidence>
<gene>
    <name evidence="5" type="ORF">I1A49_47055</name>
</gene>
<dbReference type="Gene3D" id="3.40.47.10">
    <property type="match status" value="1"/>
</dbReference>
<reference evidence="5 6" key="1">
    <citation type="submission" date="2020-11" db="EMBL/GenBank/DDBJ databases">
        <title>Complete genome sequence unveiled secondary metabolic potentials in Streptomyces solisilvae HNM0141.</title>
        <authorList>
            <person name="Huang X."/>
        </authorList>
    </citation>
    <scope>NUCLEOTIDE SEQUENCE [LARGE SCALE GENOMIC DNA]</scope>
    <source>
        <strain evidence="5 6">HNM0141</strain>
    </source>
</reference>